<feature type="domain" description="Ig-like" evidence="1">
    <location>
        <begin position="202"/>
        <end position="276"/>
    </location>
</feature>
<dbReference type="InterPro" id="IPR013783">
    <property type="entry name" value="Ig-like_fold"/>
</dbReference>
<sequence length="463" mass="52236">MYAPRYAAKTQSILLNCSTAKPPVGDYAEFLVNGKTYTSLQKYNFQCVVGNENIDCERDNCQCSNNSLWYSLRYTSHINDKTIAFKCIMKYSDVGKQSDEISTTFLDIKRPNVSSNKRFPLLAGVEAEMKCSVPVIGVQIEIVWDCKNLSKVHHKYNSTTEFISTFNFIPSSVLNGITCTCVVEKDDFVSTANITLEVTNSPFLKLDKKIICNSTKSTVISCEISGELATYGFFQWIHSLNGENIRKLDGTVVNNASYLVLKSCGYQDAGTYLCRAWNDYRGQIFLANRTTKVEILGKPVILKTYIKKELSILLAVSFLSNPIVSNVQWYLLNEPISNSTNHALDVFETKLEIFMFEKRVNLEGYVTNYTLLKPISGRYTVIIENEFGKTKGELELTAKDSKFSTDNIVAIYHAAPAIENQMQMYDIPGNQYEECEEIEGTSDYLEVVSSSCSENGDQYEEVQ</sequence>
<reference evidence="2 3" key="1">
    <citation type="submission" date="2020-06" db="EMBL/GenBank/DDBJ databases">
        <authorList>
            <person name="Li R."/>
            <person name="Bekaert M."/>
        </authorList>
    </citation>
    <scope>NUCLEOTIDE SEQUENCE [LARGE SCALE GENOMIC DNA]</scope>
    <source>
        <strain evidence="3">wild</strain>
    </source>
</reference>
<dbReference type="InterPro" id="IPR036179">
    <property type="entry name" value="Ig-like_dom_sf"/>
</dbReference>
<organism evidence="2 3">
    <name type="scientific">Mytilus coruscus</name>
    <name type="common">Sea mussel</name>
    <dbReference type="NCBI Taxonomy" id="42192"/>
    <lineage>
        <taxon>Eukaryota</taxon>
        <taxon>Metazoa</taxon>
        <taxon>Spiralia</taxon>
        <taxon>Lophotrochozoa</taxon>
        <taxon>Mollusca</taxon>
        <taxon>Bivalvia</taxon>
        <taxon>Autobranchia</taxon>
        <taxon>Pteriomorphia</taxon>
        <taxon>Mytilida</taxon>
        <taxon>Mytiloidea</taxon>
        <taxon>Mytilidae</taxon>
        <taxon>Mytilinae</taxon>
        <taxon>Mytilus</taxon>
    </lineage>
</organism>
<name>A0A6J8A110_MYTCO</name>
<dbReference type="OrthoDB" id="5982258at2759"/>
<proteinExistence type="predicted"/>
<accession>A0A6J8A110</accession>
<dbReference type="InterPro" id="IPR003599">
    <property type="entry name" value="Ig_sub"/>
</dbReference>
<evidence type="ECO:0000313" key="3">
    <source>
        <dbReference type="Proteomes" id="UP000507470"/>
    </source>
</evidence>
<dbReference type="CDD" id="cd00096">
    <property type="entry name" value="Ig"/>
    <property type="match status" value="1"/>
</dbReference>
<evidence type="ECO:0000313" key="2">
    <source>
        <dbReference type="EMBL" id="CAC5359263.1"/>
    </source>
</evidence>
<keyword evidence="3" id="KW-1185">Reference proteome</keyword>
<dbReference type="SUPFAM" id="SSF48726">
    <property type="entry name" value="Immunoglobulin"/>
    <property type="match status" value="1"/>
</dbReference>
<evidence type="ECO:0000259" key="1">
    <source>
        <dbReference type="PROSITE" id="PS50835"/>
    </source>
</evidence>
<dbReference type="AlphaFoldDB" id="A0A6J8A110"/>
<dbReference type="Gene3D" id="2.60.40.10">
    <property type="entry name" value="Immunoglobulins"/>
    <property type="match status" value="2"/>
</dbReference>
<gene>
    <name evidence="2" type="ORF">MCOR_2189</name>
</gene>
<dbReference type="InterPro" id="IPR007110">
    <property type="entry name" value="Ig-like_dom"/>
</dbReference>
<dbReference type="Proteomes" id="UP000507470">
    <property type="component" value="Unassembled WGS sequence"/>
</dbReference>
<protein>
    <recommendedName>
        <fullName evidence="1">Ig-like domain-containing protein</fullName>
    </recommendedName>
</protein>
<dbReference type="SMART" id="SM00409">
    <property type="entry name" value="IG"/>
    <property type="match status" value="1"/>
</dbReference>
<dbReference type="EMBL" id="CACVKT020000461">
    <property type="protein sequence ID" value="CAC5359263.1"/>
    <property type="molecule type" value="Genomic_DNA"/>
</dbReference>
<dbReference type="PROSITE" id="PS50835">
    <property type="entry name" value="IG_LIKE"/>
    <property type="match status" value="1"/>
</dbReference>